<dbReference type="PANTHER" id="PTHR11941">
    <property type="entry name" value="ENOYL-COA HYDRATASE-RELATED"/>
    <property type="match status" value="1"/>
</dbReference>
<dbReference type="InterPro" id="IPR018376">
    <property type="entry name" value="Enoyl-CoA_hyd/isom_CS"/>
</dbReference>
<dbReference type="Gene3D" id="3.90.226.10">
    <property type="entry name" value="2-enoyl-CoA Hydratase, Chain A, domain 1"/>
    <property type="match status" value="1"/>
</dbReference>
<dbReference type="SUPFAM" id="SSF52096">
    <property type="entry name" value="ClpP/crotonase"/>
    <property type="match status" value="1"/>
</dbReference>
<dbReference type="AlphaFoldDB" id="A0A0W8FUR9"/>
<dbReference type="Gene3D" id="1.10.12.10">
    <property type="entry name" value="Lyase 2-enoyl-coa Hydratase, Chain A, domain 2"/>
    <property type="match status" value="1"/>
</dbReference>
<dbReference type="InterPro" id="IPR029045">
    <property type="entry name" value="ClpP/crotonase-like_dom_sf"/>
</dbReference>
<dbReference type="InterPro" id="IPR014748">
    <property type="entry name" value="Enoyl-CoA_hydra_C"/>
</dbReference>
<dbReference type="InterPro" id="IPR001753">
    <property type="entry name" value="Enoyl-CoA_hydra/iso"/>
</dbReference>
<evidence type="ECO:0000256" key="1">
    <source>
        <dbReference type="ARBA" id="ARBA00005254"/>
    </source>
</evidence>
<organism evidence="3">
    <name type="scientific">hydrocarbon metagenome</name>
    <dbReference type="NCBI Taxonomy" id="938273"/>
    <lineage>
        <taxon>unclassified sequences</taxon>
        <taxon>metagenomes</taxon>
        <taxon>ecological metagenomes</taxon>
    </lineage>
</organism>
<dbReference type="EC" id="4.2.1.17" evidence="3"/>
<dbReference type="PANTHER" id="PTHR11941:SF54">
    <property type="entry name" value="ENOYL-COA HYDRATASE, MITOCHONDRIAL"/>
    <property type="match status" value="1"/>
</dbReference>
<reference evidence="3" key="1">
    <citation type="journal article" date="2015" name="Proc. Natl. Acad. Sci. U.S.A.">
        <title>Networks of energetic and metabolic interactions define dynamics in microbial communities.</title>
        <authorList>
            <person name="Embree M."/>
            <person name="Liu J.K."/>
            <person name="Al-Bassam M.M."/>
            <person name="Zengler K."/>
        </authorList>
    </citation>
    <scope>NUCLEOTIDE SEQUENCE</scope>
</reference>
<dbReference type="GO" id="GO:0006635">
    <property type="term" value="P:fatty acid beta-oxidation"/>
    <property type="evidence" value="ECO:0007669"/>
    <property type="project" value="TreeGrafter"/>
</dbReference>
<dbReference type="EMBL" id="LNQE01000844">
    <property type="protein sequence ID" value="KUG24561.1"/>
    <property type="molecule type" value="Genomic_DNA"/>
</dbReference>
<dbReference type="Pfam" id="PF00378">
    <property type="entry name" value="ECH_1"/>
    <property type="match status" value="1"/>
</dbReference>
<proteinExistence type="inferred from homology"/>
<dbReference type="CDD" id="cd06558">
    <property type="entry name" value="crotonase-like"/>
    <property type="match status" value="1"/>
</dbReference>
<dbReference type="PROSITE" id="PS00166">
    <property type="entry name" value="ENOYL_COA_HYDRATASE"/>
    <property type="match status" value="1"/>
</dbReference>
<evidence type="ECO:0000256" key="2">
    <source>
        <dbReference type="ARBA" id="ARBA00023239"/>
    </source>
</evidence>
<dbReference type="GO" id="GO:0004300">
    <property type="term" value="F:enoyl-CoA hydratase activity"/>
    <property type="evidence" value="ECO:0007669"/>
    <property type="project" value="UniProtKB-EC"/>
</dbReference>
<name>A0A0W8FUR9_9ZZZZ</name>
<protein>
    <submittedName>
        <fullName evidence="3">Enoyl-coa hydratase</fullName>
        <ecNumber evidence="3">4.2.1.17</ecNumber>
    </submittedName>
</protein>
<comment type="similarity">
    <text evidence="1">Belongs to the enoyl-CoA hydratase/isomerase family.</text>
</comment>
<gene>
    <name evidence="3" type="ORF">ASZ90_005673</name>
</gene>
<sequence length="270" mass="29998">MSKQAILLTELKSGIGTLTFNRPERKNSLSPDLLMMIHNKLQEWRNSDEVRVVVITGGTGKAFSSGFEIGSIPTEMPTDLSPETIKMIRAHNPLELAMKSVEEFPCPTIAMMNGYAFGAGLNMCMCCDIRIAQSDISVGMPPAKLGLVYHPDGLRQFIDVVGMAKTREIFFTARTYKGAEILQMGLADHLVKPEELQKVTYELAGEIAANAPLTVRGTKMMLSMFNDRMRLTEKQTAEADAIIHEAFNSDDIKEGMIAFFEKRKPNFKGK</sequence>
<comment type="caution">
    <text evidence="3">The sequence shown here is derived from an EMBL/GenBank/DDBJ whole genome shotgun (WGS) entry which is preliminary data.</text>
</comment>
<evidence type="ECO:0000313" key="3">
    <source>
        <dbReference type="EMBL" id="KUG24561.1"/>
    </source>
</evidence>
<accession>A0A0W8FUR9</accession>
<keyword evidence="2 3" id="KW-0456">Lyase</keyword>